<accession>A0A2S7T086</accession>
<dbReference type="InterPro" id="IPR005467">
    <property type="entry name" value="His_kinase_dom"/>
</dbReference>
<dbReference type="PRINTS" id="PR00344">
    <property type="entry name" value="BCTRLSENSOR"/>
</dbReference>
<dbReference type="SMART" id="SM00091">
    <property type="entry name" value="PAS"/>
    <property type="match status" value="2"/>
</dbReference>
<dbReference type="SUPFAM" id="SSF55781">
    <property type="entry name" value="GAF domain-like"/>
    <property type="match status" value="1"/>
</dbReference>
<dbReference type="EC" id="2.7.13.3" evidence="2"/>
<feature type="domain" description="PAC" evidence="8">
    <location>
        <begin position="359"/>
        <end position="411"/>
    </location>
</feature>
<evidence type="ECO:0000256" key="5">
    <source>
        <dbReference type="ARBA" id="ARBA00022777"/>
    </source>
</evidence>
<sequence>MLHKGIEGENKRLEAVKLYEILDTIQEQEYDDIATLAAEICKTPIALITIVDENRQWFKSKIGLDISETSRDVSFCARAIEGSELFEVTDPVNDPSFADNPFVTGYPNIRYYAGAPLVTSDGQSLGTLCVIHTQSHQLTDSQKRSLAILSRSVMTLLELKLNQKQTNFFRSALDEIAAVAVFDKESNFEYANEKYCALTGLPEHEIVGKNYSAIALADISEDVNKRIFDAVSKGNIFRDTIKNISKKGDVSWSNLSVIPYLNESKEIIKLFTIRVDATSVVQLIDRFHKAEKLSRLGCWEINLLNGKRYWSEGLYALIGFDKITNPDSIPSLSDYIVPEHRASAEASLKNVVNGDLTSGMDEIDIITVDGVRKTMFITKEFTFDSKGKPLAIRGTVQDITEKKKTEKILKASFEEVKSLSDSREVLALTADNLSAMLAYWDKDLVCRFANSAYLQWFGRSREEMINKITIIELLGPLYEKNKPYIDGVLAGHVQTFEREIPLPDGKGTRYSLANYFPHIVGGEVNGFFVHVADITPQKLLEVEIRETSDKVKEQNKRLVNFANIVTHNLKSYAHNLGVILELYIIADKQSEKERMLGFLQEIAEGFTTTIVHLSDIVDTQNRLEIKRVPLVLYDYIKRAIDTLHIEIKNSNATIANNVDSHLIFDGNPAYMDSIFLNFLSNAIKYKHADRDPIITVDAQNTESELVLTIADNGRGINLATNGEKLFGMYETFHGNTDATGIGLYLVRSQIESMNGTVEISSEENVGTIFTIRFKK</sequence>
<dbReference type="Proteomes" id="UP000239872">
    <property type="component" value="Unassembled WGS sequence"/>
</dbReference>
<dbReference type="SUPFAM" id="SSF55785">
    <property type="entry name" value="PYP-like sensor domain (PAS domain)"/>
    <property type="match status" value="3"/>
</dbReference>
<dbReference type="InterPro" id="IPR052162">
    <property type="entry name" value="Sensor_kinase/Photoreceptor"/>
</dbReference>
<comment type="catalytic activity">
    <reaction evidence="1">
        <text>ATP + protein L-histidine = ADP + protein N-phospho-L-histidine.</text>
        <dbReference type="EC" id="2.7.13.3"/>
    </reaction>
</comment>
<dbReference type="PANTHER" id="PTHR43304:SF1">
    <property type="entry name" value="PAC DOMAIN-CONTAINING PROTEIN"/>
    <property type="match status" value="1"/>
</dbReference>
<gene>
    <name evidence="9" type="ORF">CJD36_002325</name>
</gene>
<feature type="domain" description="PAS" evidence="7">
    <location>
        <begin position="165"/>
        <end position="234"/>
    </location>
</feature>
<evidence type="ECO:0000259" key="6">
    <source>
        <dbReference type="PROSITE" id="PS50109"/>
    </source>
</evidence>
<evidence type="ECO:0000256" key="1">
    <source>
        <dbReference type="ARBA" id="ARBA00000085"/>
    </source>
</evidence>
<evidence type="ECO:0000313" key="9">
    <source>
        <dbReference type="EMBL" id="PQJ12602.1"/>
    </source>
</evidence>
<dbReference type="InterPro" id="IPR003594">
    <property type="entry name" value="HATPase_dom"/>
</dbReference>
<keyword evidence="3" id="KW-0597">Phosphoprotein</keyword>
<dbReference type="GO" id="GO:0004673">
    <property type="term" value="F:protein histidine kinase activity"/>
    <property type="evidence" value="ECO:0007669"/>
    <property type="project" value="UniProtKB-EC"/>
</dbReference>
<keyword evidence="10" id="KW-1185">Reference proteome</keyword>
<feature type="domain" description="PAS" evidence="7">
    <location>
        <begin position="422"/>
        <end position="476"/>
    </location>
</feature>
<evidence type="ECO:0000256" key="4">
    <source>
        <dbReference type="ARBA" id="ARBA00022679"/>
    </source>
</evidence>
<dbReference type="Gene3D" id="3.30.450.40">
    <property type="match status" value="1"/>
</dbReference>
<dbReference type="InterPro" id="IPR004358">
    <property type="entry name" value="Sig_transdc_His_kin-like_C"/>
</dbReference>
<feature type="domain" description="Histidine kinase" evidence="6">
    <location>
        <begin position="564"/>
        <end position="775"/>
    </location>
</feature>
<dbReference type="InterPro" id="IPR035965">
    <property type="entry name" value="PAS-like_dom_sf"/>
</dbReference>
<dbReference type="SMART" id="SM00065">
    <property type="entry name" value="GAF"/>
    <property type="match status" value="1"/>
</dbReference>
<dbReference type="OrthoDB" id="5522855at2"/>
<keyword evidence="5" id="KW-0418">Kinase</keyword>
<dbReference type="InterPro" id="IPR000014">
    <property type="entry name" value="PAS"/>
</dbReference>
<dbReference type="PANTHER" id="PTHR43304">
    <property type="entry name" value="PHYTOCHROME-LIKE PROTEIN CPH1"/>
    <property type="match status" value="1"/>
</dbReference>
<dbReference type="InterPro" id="IPR013656">
    <property type="entry name" value="PAS_4"/>
</dbReference>
<evidence type="ECO:0000256" key="2">
    <source>
        <dbReference type="ARBA" id="ARBA00012438"/>
    </source>
</evidence>
<proteinExistence type="predicted"/>
<dbReference type="InterPro" id="IPR000700">
    <property type="entry name" value="PAS-assoc_C"/>
</dbReference>
<dbReference type="EMBL" id="PPSL01000001">
    <property type="protein sequence ID" value="PQJ12602.1"/>
    <property type="molecule type" value="Genomic_DNA"/>
</dbReference>
<dbReference type="InterPro" id="IPR003018">
    <property type="entry name" value="GAF"/>
</dbReference>
<comment type="caution">
    <text evidence="9">The sequence shown here is derived from an EMBL/GenBank/DDBJ whole genome shotgun (WGS) entry which is preliminary data.</text>
</comment>
<dbReference type="PROSITE" id="PS50112">
    <property type="entry name" value="PAS"/>
    <property type="match status" value="2"/>
</dbReference>
<dbReference type="CDD" id="cd00130">
    <property type="entry name" value="PAS"/>
    <property type="match status" value="2"/>
</dbReference>
<dbReference type="AlphaFoldDB" id="A0A2S7T086"/>
<dbReference type="SMART" id="SM00387">
    <property type="entry name" value="HATPase_c"/>
    <property type="match status" value="1"/>
</dbReference>
<protein>
    <recommendedName>
        <fullName evidence="2">histidine kinase</fullName>
        <ecNumber evidence="2">2.7.13.3</ecNumber>
    </recommendedName>
</protein>
<evidence type="ECO:0000259" key="7">
    <source>
        <dbReference type="PROSITE" id="PS50112"/>
    </source>
</evidence>
<name>A0A2S7T086_9BACT</name>
<dbReference type="Gene3D" id="3.30.450.20">
    <property type="entry name" value="PAS domain"/>
    <property type="match status" value="3"/>
</dbReference>
<organism evidence="9 10">
    <name type="scientific">Flavipsychrobacter stenotrophus</name>
    <dbReference type="NCBI Taxonomy" id="2077091"/>
    <lineage>
        <taxon>Bacteria</taxon>
        <taxon>Pseudomonadati</taxon>
        <taxon>Bacteroidota</taxon>
        <taxon>Chitinophagia</taxon>
        <taxon>Chitinophagales</taxon>
        <taxon>Chitinophagaceae</taxon>
        <taxon>Flavipsychrobacter</taxon>
    </lineage>
</organism>
<dbReference type="SUPFAM" id="SSF55874">
    <property type="entry name" value="ATPase domain of HSP90 chaperone/DNA topoisomerase II/histidine kinase"/>
    <property type="match status" value="1"/>
</dbReference>
<dbReference type="Gene3D" id="3.30.565.10">
    <property type="entry name" value="Histidine kinase-like ATPase, C-terminal domain"/>
    <property type="match status" value="1"/>
</dbReference>
<dbReference type="RefSeq" id="WP_105037485.1">
    <property type="nucleotide sequence ID" value="NZ_PPSL01000001.1"/>
</dbReference>
<dbReference type="Pfam" id="PF02518">
    <property type="entry name" value="HATPase_c"/>
    <property type="match status" value="1"/>
</dbReference>
<dbReference type="Pfam" id="PF01590">
    <property type="entry name" value="GAF"/>
    <property type="match status" value="1"/>
</dbReference>
<dbReference type="InterPro" id="IPR036890">
    <property type="entry name" value="HATPase_C_sf"/>
</dbReference>
<keyword evidence="4" id="KW-0808">Transferase</keyword>
<dbReference type="InterPro" id="IPR029016">
    <property type="entry name" value="GAF-like_dom_sf"/>
</dbReference>
<dbReference type="PROSITE" id="PS50113">
    <property type="entry name" value="PAC"/>
    <property type="match status" value="1"/>
</dbReference>
<reference evidence="9 10" key="1">
    <citation type="submission" date="2018-01" db="EMBL/GenBank/DDBJ databases">
        <title>A novel member of the phylum Bacteroidetes isolated from glacier ice.</title>
        <authorList>
            <person name="Liu Q."/>
            <person name="Xin Y.-H."/>
        </authorList>
    </citation>
    <scope>NUCLEOTIDE SEQUENCE [LARGE SCALE GENOMIC DNA]</scope>
    <source>
        <strain evidence="9 10">RB1R16</strain>
    </source>
</reference>
<dbReference type="PROSITE" id="PS50109">
    <property type="entry name" value="HIS_KIN"/>
    <property type="match status" value="1"/>
</dbReference>
<dbReference type="NCBIfam" id="TIGR00229">
    <property type="entry name" value="sensory_box"/>
    <property type="match status" value="2"/>
</dbReference>
<evidence type="ECO:0000256" key="3">
    <source>
        <dbReference type="ARBA" id="ARBA00022553"/>
    </source>
</evidence>
<evidence type="ECO:0000259" key="8">
    <source>
        <dbReference type="PROSITE" id="PS50113"/>
    </source>
</evidence>
<dbReference type="Pfam" id="PF08448">
    <property type="entry name" value="PAS_4"/>
    <property type="match status" value="2"/>
</dbReference>
<evidence type="ECO:0000313" key="10">
    <source>
        <dbReference type="Proteomes" id="UP000239872"/>
    </source>
</evidence>